<evidence type="ECO:0000256" key="1">
    <source>
        <dbReference type="ARBA" id="ARBA00006817"/>
    </source>
</evidence>
<sequence>MTSLSGSAVLTTPSDTEIVMMREFDAPPELVWKAWTTPELVSRWWPGKRGTMRTCEIDLRVGGRWRYVMEAGEGGYEVAFHGEYREIVEAEKLVNTEVFEGAPPEAGAALNTNTFEALEGGRTRLTMVTAVDSIQVRDMIIGTGMETGAQEGLDIIDEIVAELTADGRASAAR</sequence>
<protein>
    <submittedName>
        <fullName evidence="3">Uncharacterized protein YndB with AHSA1/START domain</fullName>
    </submittedName>
</protein>
<dbReference type="Gene3D" id="3.30.530.20">
    <property type="match status" value="1"/>
</dbReference>
<reference evidence="3 4" key="1">
    <citation type="submission" date="2018-10" db="EMBL/GenBank/DDBJ databases">
        <title>Genomic Encyclopedia of Archaeal and Bacterial Type Strains, Phase II (KMG-II): from individual species to whole genera.</title>
        <authorList>
            <person name="Goeker M."/>
        </authorList>
    </citation>
    <scope>NUCLEOTIDE SEQUENCE [LARGE SCALE GENOMIC DNA]</scope>
    <source>
        <strain evidence="3 4">DSM 14954</strain>
    </source>
</reference>
<evidence type="ECO:0000313" key="3">
    <source>
        <dbReference type="EMBL" id="RKQ90966.1"/>
    </source>
</evidence>
<dbReference type="SUPFAM" id="SSF55961">
    <property type="entry name" value="Bet v1-like"/>
    <property type="match status" value="1"/>
</dbReference>
<proteinExistence type="inferred from homology"/>
<dbReference type="EMBL" id="RBIL01000001">
    <property type="protein sequence ID" value="RKQ90966.1"/>
    <property type="molecule type" value="Genomic_DNA"/>
</dbReference>
<dbReference type="CDD" id="cd07826">
    <property type="entry name" value="SRPBCC_CalC_Aha1-like_9"/>
    <property type="match status" value="1"/>
</dbReference>
<dbReference type="InterPro" id="IPR013538">
    <property type="entry name" value="ASHA1/2-like_C"/>
</dbReference>
<evidence type="ECO:0000259" key="2">
    <source>
        <dbReference type="Pfam" id="PF08327"/>
    </source>
</evidence>
<dbReference type="InterPro" id="IPR023393">
    <property type="entry name" value="START-like_dom_sf"/>
</dbReference>
<dbReference type="Pfam" id="PF08327">
    <property type="entry name" value="AHSA1"/>
    <property type="match status" value="1"/>
</dbReference>
<accession>A0A660L9A6</accession>
<name>A0A660L9A6_9ACTN</name>
<dbReference type="Proteomes" id="UP000278962">
    <property type="component" value="Unassembled WGS sequence"/>
</dbReference>
<dbReference type="OrthoDB" id="3365660at2"/>
<comment type="caution">
    <text evidence="3">The sequence shown here is derived from an EMBL/GenBank/DDBJ whole genome shotgun (WGS) entry which is preliminary data.</text>
</comment>
<keyword evidence="4" id="KW-1185">Reference proteome</keyword>
<evidence type="ECO:0000313" key="4">
    <source>
        <dbReference type="Proteomes" id="UP000278962"/>
    </source>
</evidence>
<comment type="similarity">
    <text evidence="1">Belongs to the AHA1 family.</text>
</comment>
<gene>
    <name evidence="3" type="ORF">C8N24_0782</name>
</gene>
<feature type="domain" description="Activator of Hsp90 ATPase homologue 1/2-like C-terminal" evidence="2">
    <location>
        <begin position="25"/>
        <end position="160"/>
    </location>
</feature>
<dbReference type="AlphaFoldDB" id="A0A660L9A6"/>
<organism evidence="3 4">
    <name type="scientific">Solirubrobacter pauli</name>
    <dbReference type="NCBI Taxonomy" id="166793"/>
    <lineage>
        <taxon>Bacteria</taxon>
        <taxon>Bacillati</taxon>
        <taxon>Actinomycetota</taxon>
        <taxon>Thermoleophilia</taxon>
        <taxon>Solirubrobacterales</taxon>
        <taxon>Solirubrobacteraceae</taxon>
        <taxon>Solirubrobacter</taxon>
    </lineage>
</organism>